<dbReference type="SUPFAM" id="SSF63829">
    <property type="entry name" value="Calcium-dependent phosphotriesterase"/>
    <property type="match status" value="2"/>
</dbReference>
<dbReference type="InterPro" id="IPR003661">
    <property type="entry name" value="HisK_dim/P_dom"/>
</dbReference>
<evidence type="ECO:0000256" key="6">
    <source>
        <dbReference type="PROSITE-ProRule" id="PRU00169"/>
    </source>
</evidence>
<feature type="domain" description="Response regulatory" evidence="10">
    <location>
        <begin position="1155"/>
        <end position="1270"/>
    </location>
</feature>
<keyword evidence="5" id="KW-0804">Transcription</keyword>
<dbReference type="PRINTS" id="PR00344">
    <property type="entry name" value="BCTRLSENSOR"/>
</dbReference>
<dbReference type="SUPFAM" id="SSF47384">
    <property type="entry name" value="Homodimeric domain of signal transducing histidine kinase"/>
    <property type="match status" value="1"/>
</dbReference>
<dbReference type="PROSITE" id="PS01124">
    <property type="entry name" value="HTH_ARAC_FAMILY_2"/>
    <property type="match status" value="1"/>
</dbReference>
<dbReference type="PROSITE" id="PS50110">
    <property type="entry name" value="RESPONSE_REGULATORY"/>
    <property type="match status" value="1"/>
</dbReference>
<evidence type="ECO:0000256" key="5">
    <source>
        <dbReference type="ARBA" id="ARBA00023163"/>
    </source>
</evidence>
<dbReference type="InterPro" id="IPR009057">
    <property type="entry name" value="Homeodomain-like_sf"/>
</dbReference>
<dbReference type="CDD" id="cd17574">
    <property type="entry name" value="REC_OmpR"/>
    <property type="match status" value="1"/>
</dbReference>
<dbReference type="Pfam" id="PF02518">
    <property type="entry name" value="HATPase_c"/>
    <property type="match status" value="1"/>
</dbReference>
<dbReference type="PANTHER" id="PTHR43547:SF2">
    <property type="entry name" value="HYBRID SIGNAL TRANSDUCTION HISTIDINE KINASE C"/>
    <property type="match status" value="1"/>
</dbReference>
<evidence type="ECO:0000259" key="9">
    <source>
        <dbReference type="PROSITE" id="PS50109"/>
    </source>
</evidence>
<evidence type="ECO:0000256" key="1">
    <source>
        <dbReference type="ARBA" id="ARBA00000085"/>
    </source>
</evidence>
<dbReference type="InterPro" id="IPR013783">
    <property type="entry name" value="Ig-like_fold"/>
</dbReference>
<feature type="domain" description="HTH araC/xylS-type" evidence="8">
    <location>
        <begin position="1302"/>
        <end position="1401"/>
    </location>
</feature>
<keyword evidence="4" id="KW-0805">Transcription regulation</keyword>
<evidence type="ECO:0000259" key="10">
    <source>
        <dbReference type="PROSITE" id="PS50110"/>
    </source>
</evidence>
<sequence>MNNKKYYFIILLFFLSLISEAQTLNFKHISFKEGLAQSPISCFLQDQEGFIWFGNLKGLTRYDGYELKKFSFDINNPHTISNNRVNAILQDSKHQIWIGTSNGLNLYNRNLETFTHIDILEIKGGRNYISSIVEDKQKNIWVGTFGGLKKLNKKTLKLEELGLDTNEPNFKNFAVHSLFVDKDNKIWIGTSNGLKLFDPATGLTRPLPNYFYQNKDFVNNKIFITKQDAKGNLWFGTEISGVFKASSIDQKITNYLFDSDKNSIASNWVKDILIDGADKIWFATRNGISILNTKNDIFNNYKHEALNPNSLNDNTIWSLLKDKNQCIWVGTFAGGINFYYKGNSNFQNIGESVGKSIGLNHVLVNAITEDPDGLLWVGTFGGGLNLIDRKKGISRYYSINNRGNTSSSNGVKSLADDGKGNLWVGSLNGLGLFNKDTKSYKPYNFKLKNGSLIENLIMCVLPDKDGVWVGTDGGGLMYVLYNGKNPLVLVKDAGIKNKPYLNNLMMGLNKTSMMGSSLKNLNSNKIEGLSDNFLTSLCKDGNDHLWIGTQNGLNYYDIKNKKVLSIYQKVRDTKFQLSNSNVNTIFKDSKNRLWVGTEEGGLNYFDKKDNRFYSIKKNEGLRDDVIHAIVEDKNGNLWLSTDLGICKIHFKKFKLPFQKEDLVIKTYTSNDGLTSNQFSTNAGLRLHTNEIAFGGLNGLSIFYPDKIIKNTAPPKVIITQLLINNKTPKIGEVGSPLSKSITETNKIELAYDQSSFSIKYAALNFIDPDNNIYAYKLDGLPRADEWQNIGKQRVVNFANLSPGSYLFKVKAANSDKVWGYQICALKIIVLPPWWATWWAYLVYVIALSFVLAIIIKFLRNRARLKRDLYLEHVHNIRQEELYQMKLNFFTNISHEIRTPLTLILGPLDKILRNSAAHDFAKPLSTIKNNADRLMKLVTELLDFRKAEEGHMKIHCLQEDIVLFCKKIFDSFVSIANDNKIDYQFIVSSEPILIYFDQNQLEKVLFNLLSNAFKFTPEKGAICLIIENSNLNEGWVDIKIVDNGKGIPKDMQPKLFESFFQVDDRGGHNIGSGIGLALSKSIVELHKGTIKVNSDIEPNSLTSFIISLRKGNAHLDKDEIVAESDLPYINKSDSTNDLITLIDDLPTSSRNSKKHTILIAEDNDEVRKLVVDLLVERYKVLQFPNAEAALASMENEIPDLIISDIMMPGMDGLDFCKNVKLKENSSHIPFILLTARASLNHQIDGLSIGADAYLSKPFSPQILELNIKNLLHAQEVMRQKFGHQFVLQPSAINIVSPEEKFLNKLMNIIESKIEDPTFDVNELVNEIGMSRTVLYKKVQALTGYAVADLIKQIRLKKAAELFKQRSYSVAEVAYMVGFNDRKHFSKEFKKFFELSPSEFIQKFSFEN</sequence>
<keyword evidence="7" id="KW-1133">Transmembrane helix</keyword>
<feature type="modified residue" description="4-aspartylphosphate" evidence="6">
    <location>
        <position position="1203"/>
    </location>
</feature>
<name>A0ABS1BLZ5_9SPHI</name>
<keyword evidence="12" id="KW-1185">Reference proteome</keyword>
<dbReference type="Proteomes" id="UP000660024">
    <property type="component" value="Unassembled WGS sequence"/>
</dbReference>
<dbReference type="InterPro" id="IPR011110">
    <property type="entry name" value="Reg_prop"/>
</dbReference>
<dbReference type="InterPro" id="IPR018060">
    <property type="entry name" value="HTH_AraC"/>
</dbReference>
<keyword evidence="7" id="KW-0812">Transmembrane</keyword>
<dbReference type="CDD" id="cd00082">
    <property type="entry name" value="HisKA"/>
    <property type="match status" value="1"/>
</dbReference>
<gene>
    <name evidence="11" type="ORF">I5M32_13175</name>
</gene>
<dbReference type="SMART" id="SM00448">
    <property type="entry name" value="REC"/>
    <property type="match status" value="1"/>
</dbReference>
<dbReference type="InterPro" id="IPR001789">
    <property type="entry name" value="Sig_transdc_resp-reg_receiver"/>
</dbReference>
<dbReference type="PANTHER" id="PTHR43547">
    <property type="entry name" value="TWO-COMPONENT HISTIDINE KINASE"/>
    <property type="match status" value="1"/>
</dbReference>
<organism evidence="11 12">
    <name type="scientific">Pedobacter segetis</name>
    <dbReference type="NCBI Taxonomy" id="2793069"/>
    <lineage>
        <taxon>Bacteria</taxon>
        <taxon>Pseudomonadati</taxon>
        <taxon>Bacteroidota</taxon>
        <taxon>Sphingobacteriia</taxon>
        <taxon>Sphingobacteriales</taxon>
        <taxon>Sphingobacteriaceae</taxon>
        <taxon>Pedobacter</taxon>
    </lineage>
</organism>
<dbReference type="InterPro" id="IPR005467">
    <property type="entry name" value="His_kinase_dom"/>
</dbReference>
<dbReference type="InterPro" id="IPR011123">
    <property type="entry name" value="Y_Y_Y"/>
</dbReference>
<proteinExistence type="predicted"/>
<dbReference type="SUPFAM" id="SSF52172">
    <property type="entry name" value="CheY-like"/>
    <property type="match status" value="1"/>
</dbReference>
<evidence type="ECO:0000313" key="12">
    <source>
        <dbReference type="Proteomes" id="UP000660024"/>
    </source>
</evidence>
<dbReference type="Gene3D" id="3.40.50.2300">
    <property type="match status" value="1"/>
</dbReference>
<dbReference type="InterPro" id="IPR011006">
    <property type="entry name" value="CheY-like_superfamily"/>
</dbReference>
<evidence type="ECO:0000256" key="7">
    <source>
        <dbReference type="SAM" id="Phobius"/>
    </source>
</evidence>
<dbReference type="InterPro" id="IPR003594">
    <property type="entry name" value="HATPase_dom"/>
</dbReference>
<dbReference type="Pfam" id="PF12833">
    <property type="entry name" value="HTH_18"/>
    <property type="match status" value="1"/>
</dbReference>
<dbReference type="PROSITE" id="PS50109">
    <property type="entry name" value="HIS_KIN"/>
    <property type="match status" value="1"/>
</dbReference>
<feature type="domain" description="Histidine kinase" evidence="9">
    <location>
        <begin position="891"/>
        <end position="1111"/>
    </location>
</feature>
<evidence type="ECO:0000256" key="2">
    <source>
        <dbReference type="ARBA" id="ARBA00012438"/>
    </source>
</evidence>
<comment type="catalytic activity">
    <reaction evidence="1">
        <text>ATP + protein L-histidine = ADP + protein N-phospho-L-histidine.</text>
        <dbReference type="EC" id="2.7.13.3"/>
    </reaction>
</comment>
<dbReference type="SUPFAM" id="SSF46689">
    <property type="entry name" value="Homeodomain-like"/>
    <property type="match status" value="1"/>
</dbReference>
<comment type="caution">
    <text evidence="11">The sequence shown here is derived from an EMBL/GenBank/DDBJ whole genome shotgun (WGS) entry which is preliminary data.</text>
</comment>
<keyword evidence="7" id="KW-0472">Membrane</keyword>
<dbReference type="EC" id="2.7.13.3" evidence="2"/>
<dbReference type="InterPro" id="IPR015943">
    <property type="entry name" value="WD40/YVTN_repeat-like_dom_sf"/>
</dbReference>
<dbReference type="SMART" id="SM00342">
    <property type="entry name" value="HTH_ARAC"/>
    <property type="match status" value="1"/>
</dbReference>
<dbReference type="Pfam" id="PF07495">
    <property type="entry name" value="Y_Y_Y"/>
    <property type="match status" value="1"/>
</dbReference>
<keyword evidence="3 6" id="KW-0597">Phosphoprotein</keyword>
<dbReference type="Gene3D" id="1.10.287.130">
    <property type="match status" value="1"/>
</dbReference>
<dbReference type="SMART" id="SM00387">
    <property type="entry name" value="HATPase_c"/>
    <property type="match status" value="1"/>
</dbReference>
<dbReference type="Pfam" id="PF00072">
    <property type="entry name" value="Response_reg"/>
    <property type="match status" value="1"/>
</dbReference>
<protein>
    <recommendedName>
        <fullName evidence="2">histidine kinase</fullName>
        <ecNumber evidence="2">2.7.13.3</ecNumber>
    </recommendedName>
</protein>
<dbReference type="Pfam" id="PF00512">
    <property type="entry name" value="HisKA"/>
    <property type="match status" value="1"/>
</dbReference>
<dbReference type="Gene3D" id="2.130.10.10">
    <property type="entry name" value="YVTN repeat-like/Quinoprotein amine dehydrogenase"/>
    <property type="match status" value="3"/>
</dbReference>
<feature type="transmembrane region" description="Helical" evidence="7">
    <location>
        <begin position="837"/>
        <end position="858"/>
    </location>
</feature>
<dbReference type="SUPFAM" id="SSF55874">
    <property type="entry name" value="ATPase domain of HSP90 chaperone/DNA topoisomerase II/histidine kinase"/>
    <property type="match status" value="1"/>
</dbReference>
<dbReference type="Gene3D" id="3.30.565.10">
    <property type="entry name" value="Histidine kinase-like ATPase, C-terminal domain"/>
    <property type="match status" value="1"/>
</dbReference>
<dbReference type="Gene3D" id="2.60.40.10">
    <property type="entry name" value="Immunoglobulins"/>
    <property type="match status" value="1"/>
</dbReference>
<evidence type="ECO:0000256" key="3">
    <source>
        <dbReference type="ARBA" id="ARBA00022553"/>
    </source>
</evidence>
<dbReference type="Gene3D" id="1.10.10.60">
    <property type="entry name" value="Homeodomain-like"/>
    <property type="match status" value="1"/>
</dbReference>
<accession>A0ABS1BLZ5</accession>
<evidence type="ECO:0000259" key="8">
    <source>
        <dbReference type="PROSITE" id="PS01124"/>
    </source>
</evidence>
<dbReference type="SMART" id="SM00388">
    <property type="entry name" value="HisKA"/>
    <property type="match status" value="1"/>
</dbReference>
<dbReference type="Pfam" id="PF07494">
    <property type="entry name" value="Reg_prop"/>
    <property type="match status" value="8"/>
</dbReference>
<reference evidence="11 12" key="1">
    <citation type="submission" date="2020-12" db="EMBL/GenBank/DDBJ databases">
        <title>Bacterial novel species Pedobacter sp. SD-b isolated from soil.</title>
        <authorList>
            <person name="Jung H.-Y."/>
        </authorList>
    </citation>
    <scope>NUCLEOTIDE SEQUENCE [LARGE SCALE GENOMIC DNA]</scope>
    <source>
        <strain evidence="11 12">SD-b</strain>
    </source>
</reference>
<evidence type="ECO:0000256" key="4">
    <source>
        <dbReference type="ARBA" id="ARBA00023015"/>
    </source>
</evidence>
<dbReference type="RefSeq" id="WP_200587151.1">
    <property type="nucleotide sequence ID" value="NZ_JAEHFY010000019.1"/>
</dbReference>
<dbReference type="InterPro" id="IPR036097">
    <property type="entry name" value="HisK_dim/P_sf"/>
</dbReference>
<dbReference type="InterPro" id="IPR036890">
    <property type="entry name" value="HATPase_C_sf"/>
</dbReference>
<dbReference type="InterPro" id="IPR004358">
    <property type="entry name" value="Sig_transdc_His_kin-like_C"/>
</dbReference>
<dbReference type="EMBL" id="JAEHFY010000019">
    <property type="protein sequence ID" value="MBK0383914.1"/>
    <property type="molecule type" value="Genomic_DNA"/>
</dbReference>
<dbReference type="CDD" id="cd00075">
    <property type="entry name" value="HATPase"/>
    <property type="match status" value="1"/>
</dbReference>
<evidence type="ECO:0000313" key="11">
    <source>
        <dbReference type="EMBL" id="MBK0383914.1"/>
    </source>
</evidence>